<feature type="region of interest" description="Disordered" evidence="1">
    <location>
        <begin position="501"/>
        <end position="530"/>
    </location>
</feature>
<feature type="compositionally biased region" description="Low complexity" evidence="1">
    <location>
        <begin position="188"/>
        <end position="217"/>
    </location>
</feature>
<feature type="region of interest" description="Disordered" evidence="1">
    <location>
        <begin position="731"/>
        <end position="758"/>
    </location>
</feature>
<sequence length="837" mass="91412">MGASNSSLAASFQPSNSHGLKDWKLGIPPERASLPQVSSPNYTSTHQHRVHFDSKMANGNSRDTPNGPLTTKISRTSTISHHQNHSKSTWPNSKHSVVASVALLSEENLYALSKGQVPGYSTGVPGSRVYPTVSTAAARQAVPKPHAPPVLEKSQPQIPNTKPRLLPTSKCTDPVLKQHAPSRDEPTVPHQTTHVPTKSSSRSTLASSSRHSSTSASGEAASPGDVASSGSYLKTSRPSSSSGSRRMAQAGAVPVINEGNDITKGRRELKPIEEVDSAAGKQQLRSSVASQLPPRPPGLSTLAGTSTSPPLRSPTATCSSGHQAQTGELSQLLDKTSLDAPQASSRSQDQRRPSRTPNFLFILFLSDPSRLATLLQYLPFEDWHNLFQASSKVQQMISCNELLKEEVLERYLGDLGYSRWVWREPEPVMLSLSDLEYYIQSSTIPLREYAKIARQYLVSQTLPPSEQDPDIFVTVQRLANATRAYNRIVIRLRAQAERAESVAEDSSLSDTSSSSCSGPSSRRASYQSHSSGAHLHSHTASFLSGTSTSMPWNFGPITPNFYSPLYRRGRAALLRVFVPSPQGEWLSDASVLECETELKRAGLLGAMKLGDVVLDVAVGDEGSNVGKLIWDGWYLLDLDYSYSAAGDIPKHIPSLALPPSYYHRVISTGPLNVDPIVRIDVSPWGHEIARNLQLMQDKMVVETSQGQLQNAVKWVHRSTFVIRPPLFRSNTLQSKRSTSAARSRSGSGPGVIPISTSNGGHTVHPSWYGAVIIETDSSNESLEDLKERCGLSVFPKKVTSSRKQKDNCSRMVWRILRDKSHPGEIWIRPVGSRERLM</sequence>
<dbReference type="AlphaFoldDB" id="A0AAW0DV89"/>
<proteinExistence type="predicted"/>
<feature type="compositionally biased region" description="Polar residues" evidence="1">
    <location>
        <begin position="1"/>
        <end position="18"/>
    </location>
</feature>
<feature type="compositionally biased region" description="Low complexity" evidence="1">
    <location>
        <begin position="236"/>
        <end position="246"/>
    </location>
</feature>
<evidence type="ECO:0000256" key="1">
    <source>
        <dbReference type="SAM" id="MobiDB-lite"/>
    </source>
</evidence>
<feature type="compositionally biased region" description="Basic and acidic residues" evidence="1">
    <location>
        <begin position="261"/>
        <end position="273"/>
    </location>
</feature>
<evidence type="ECO:0000313" key="2">
    <source>
        <dbReference type="EMBL" id="KAK7054338.1"/>
    </source>
</evidence>
<gene>
    <name evidence="2" type="ORF">VNI00_003532</name>
</gene>
<feature type="compositionally biased region" description="Polar residues" evidence="1">
    <location>
        <begin position="35"/>
        <end position="45"/>
    </location>
</feature>
<evidence type="ECO:0008006" key="4">
    <source>
        <dbReference type="Google" id="ProtNLM"/>
    </source>
</evidence>
<feature type="region of interest" description="Disordered" evidence="1">
    <location>
        <begin position="1"/>
        <end position="46"/>
    </location>
</feature>
<dbReference type="EMBL" id="JAYKXP010000009">
    <property type="protein sequence ID" value="KAK7054338.1"/>
    <property type="molecule type" value="Genomic_DNA"/>
</dbReference>
<feature type="compositionally biased region" description="Polar residues" evidence="1">
    <location>
        <begin position="302"/>
        <end position="326"/>
    </location>
</feature>
<feature type="compositionally biased region" description="Low complexity" evidence="1">
    <location>
        <begin position="504"/>
        <end position="530"/>
    </location>
</feature>
<accession>A0AAW0DV89</accession>
<evidence type="ECO:0000313" key="3">
    <source>
        <dbReference type="Proteomes" id="UP001383192"/>
    </source>
</evidence>
<organism evidence="2 3">
    <name type="scientific">Paramarasmius palmivorus</name>
    <dbReference type="NCBI Taxonomy" id="297713"/>
    <lineage>
        <taxon>Eukaryota</taxon>
        <taxon>Fungi</taxon>
        <taxon>Dikarya</taxon>
        <taxon>Basidiomycota</taxon>
        <taxon>Agaricomycotina</taxon>
        <taxon>Agaricomycetes</taxon>
        <taxon>Agaricomycetidae</taxon>
        <taxon>Agaricales</taxon>
        <taxon>Marasmiineae</taxon>
        <taxon>Marasmiaceae</taxon>
        <taxon>Paramarasmius</taxon>
    </lineage>
</organism>
<keyword evidence="3" id="KW-1185">Reference proteome</keyword>
<name>A0AAW0DV89_9AGAR</name>
<reference evidence="2 3" key="1">
    <citation type="submission" date="2024-01" db="EMBL/GenBank/DDBJ databases">
        <title>A draft genome for a cacao thread blight-causing isolate of Paramarasmius palmivorus.</title>
        <authorList>
            <person name="Baruah I.K."/>
            <person name="Bukari Y."/>
            <person name="Amoako-Attah I."/>
            <person name="Meinhardt L.W."/>
            <person name="Bailey B.A."/>
            <person name="Cohen S.P."/>
        </authorList>
    </citation>
    <scope>NUCLEOTIDE SEQUENCE [LARGE SCALE GENOMIC DNA]</scope>
    <source>
        <strain evidence="2 3">GH-12</strain>
    </source>
</reference>
<feature type="region of interest" description="Disordered" evidence="1">
    <location>
        <begin position="138"/>
        <end position="326"/>
    </location>
</feature>
<protein>
    <recommendedName>
        <fullName evidence="4">F-box domain-containing protein</fullName>
    </recommendedName>
</protein>
<comment type="caution">
    <text evidence="2">The sequence shown here is derived from an EMBL/GenBank/DDBJ whole genome shotgun (WGS) entry which is preliminary data.</text>
</comment>
<feature type="compositionally biased region" description="Low complexity" evidence="1">
    <location>
        <begin position="734"/>
        <end position="746"/>
    </location>
</feature>
<dbReference type="Proteomes" id="UP001383192">
    <property type="component" value="Unassembled WGS sequence"/>
</dbReference>